<accession>A0ABX2LPJ0</accession>
<name>A0ABX2LPJ0_9EURY</name>
<dbReference type="RefSeq" id="WP_174682896.1">
    <property type="nucleotide sequence ID" value="NZ_JABUQZ010000003.1"/>
</dbReference>
<keyword evidence="2" id="KW-1185">Reference proteome</keyword>
<organism evidence="1 2">
    <name type="scientific">Haloterrigena gelatinilytica</name>
    <dbReference type="NCBI Taxonomy" id="2741724"/>
    <lineage>
        <taxon>Archaea</taxon>
        <taxon>Methanobacteriati</taxon>
        <taxon>Methanobacteriota</taxon>
        <taxon>Stenosarchaea group</taxon>
        <taxon>Halobacteria</taxon>
        <taxon>Halobacteriales</taxon>
        <taxon>Natrialbaceae</taxon>
        <taxon>Haloterrigena</taxon>
    </lineage>
</organism>
<sequence>MATRQPSLEPLLHEIGVETGPTTPHATVDRRYAPFIGTDSEPFEYLRDALRRETRLRVTPPDPWRIREDSRRAHSWTIPALGHEVRLTTDGIRDGWTLSVNGDVELADASRLEAFEAAAERMSEIAAHVPAEVSE</sequence>
<gene>
    <name evidence="1" type="ORF">HTZ84_22600</name>
</gene>
<dbReference type="Proteomes" id="UP001016761">
    <property type="component" value="Unassembled WGS sequence"/>
</dbReference>
<proteinExistence type="predicted"/>
<evidence type="ECO:0000313" key="1">
    <source>
        <dbReference type="EMBL" id="NUC75059.1"/>
    </source>
</evidence>
<comment type="caution">
    <text evidence="1">The sequence shown here is derived from an EMBL/GenBank/DDBJ whole genome shotgun (WGS) entry which is preliminary data.</text>
</comment>
<dbReference type="EMBL" id="JABUQZ010000003">
    <property type="protein sequence ID" value="NUC75059.1"/>
    <property type="molecule type" value="Genomic_DNA"/>
</dbReference>
<protein>
    <submittedName>
        <fullName evidence="1">Uncharacterized protein</fullName>
    </submittedName>
</protein>
<reference evidence="1 2" key="1">
    <citation type="submission" date="2020-06" db="EMBL/GenBank/DDBJ databases">
        <title>Haloterrigena sp. nov., an extremely halophilic archaeon isolated from a saline sediment.</title>
        <authorList>
            <person name="Liu B.-B."/>
        </authorList>
    </citation>
    <scope>NUCLEOTIDE SEQUENCE [LARGE SCALE GENOMIC DNA]</scope>
    <source>
        <strain evidence="1 2">SYSU A558-1</strain>
    </source>
</reference>
<evidence type="ECO:0000313" key="2">
    <source>
        <dbReference type="Proteomes" id="UP001016761"/>
    </source>
</evidence>